<dbReference type="STRING" id="1166340.SAMN05192583_0532"/>
<feature type="chain" id="PRO_5011480088" description="Right handed beta helix region" evidence="1">
    <location>
        <begin position="21"/>
        <end position="375"/>
    </location>
</feature>
<reference evidence="3" key="1">
    <citation type="submission" date="2016-10" db="EMBL/GenBank/DDBJ databases">
        <authorList>
            <person name="Varghese N."/>
            <person name="Submissions S."/>
        </authorList>
    </citation>
    <scope>NUCLEOTIDE SEQUENCE [LARGE SCALE GENOMIC DNA]</scope>
    <source>
        <strain evidence="3">S6-262</strain>
    </source>
</reference>
<gene>
    <name evidence="2" type="ORF">SAMN05192583_0532</name>
</gene>
<protein>
    <recommendedName>
        <fullName evidence="4">Right handed beta helix region</fullName>
    </recommendedName>
</protein>
<dbReference type="Gene3D" id="2.160.20.10">
    <property type="entry name" value="Single-stranded right-handed beta-helix, Pectin lyase-like"/>
    <property type="match status" value="1"/>
</dbReference>
<feature type="signal peptide" evidence="1">
    <location>
        <begin position="1"/>
        <end position="20"/>
    </location>
</feature>
<keyword evidence="1" id="KW-0732">Signal</keyword>
<sequence length="375" mass="39032">MKHAIRALCALVLTCLAVPAAGQVVTVAAPLPDKSGDGRVTVTSQAKALGVARGTVLTRCGSTLVYVGPKSVCPPQPQALAVAAAPAAPRLANPGTFTTTRNFKAAGGGIANMRFTGLGTISRPRGVVPDLTLRDIQADGASFILRNFEGSDATPRVTIARVTSLNAGPGGFYFRGSSSGTITDVRIEATKPNTQSSKVPAGIGLAGKNADDNGGPWTISRFYIRGMQSTDGIFNGDGIATEKGYHDITITDGYSGWNRDAGYDIKSVRTTLNRVAAEGNRRNFKVWGDSDWGMITSIDPCQPGRGECAHVQVQGSIRLHVARLIARSGNPTPLFQTEGGIPTITVDACDLKLPVGTPLLKGKAVLHLGPGCAAE</sequence>
<dbReference type="AlphaFoldDB" id="A0A1H7Z6J2"/>
<dbReference type="InterPro" id="IPR011050">
    <property type="entry name" value="Pectin_lyase_fold/virulence"/>
</dbReference>
<dbReference type="OrthoDB" id="5483326at2"/>
<dbReference type="RefSeq" id="WP_139197942.1">
    <property type="nucleotide sequence ID" value="NZ_FOCF01000001.1"/>
</dbReference>
<dbReference type="SUPFAM" id="SSF51126">
    <property type="entry name" value="Pectin lyase-like"/>
    <property type="match status" value="1"/>
</dbReference>
<name>A0A1H7Z6J2_9SPHN</name>
<evidence type="ECO:0000313" key="2">
    <source>
        <dbReference type="EMBL" id="SEM53178.1"/>
    </source>
</evidence>
<keyword evidence="3" id="KW-1185">Reference proteome</keyword>
<organism evidence="2 3">
    <name type="scientific">Sphingomonas gellani</name>
    <dbReference type="NCBI Taxonomy" id="1166340"/>
    <lineage>
        <taxon>Bacteria</taxon>
        <taxon>Pseudomonadati</taxon>
        <taxon>Pseudomonadota</taxon>
        <taxon>Alphaproteobacteria</taxon>
        <taxon>Sphingomonadales</taxon>
        <taxon>Sphingomonadaceae</taxon>
        <taxon>Sphingomonas</taxon>
    </lineage>
</organism>
<dbReference type="Proteomes" id="UP000199206">
    <property type="component" value="Unassembled WGS sequence"/>
</dbReference>
<dbReference type="InterPro" id="IPR012334">
    <property type="entry name" value="Pectin_lyas_fold"/>
</dbReference>
<proteinExistence type="predicted"/>
<accession>A0A1H7Z6J2</accession>
<dbReference type="EMBL" id="FOCF01000001">
    <property type="protein sequence ID" value="SEM53178.1"/>
    <property type="molecule type" value="Genomic_DNA"/>
</dbReference>
<evidence type="ECO:0000256" key="1">
    <source>
        <dbReference type="SAM" id="SignalP"/>
    </source>
</evidence>
<evidence type="ECO:0008006" key="4">
    <source>
        <dbReference type="Google" id="ProtNLM"/>
    </source>
</evidence>
<evidence type="ECO:0000313" key="3">
    <source>
        <dbReference type="Proteomes" id="UP000199206"/>
    </source>
</evidence>